<sequence length="385" mass="39903">MEFNLFTRIIGGNDVLESLGDELTALGITRLFVVTDTRLKEAGIVEGVLRHLEGKNIQVAEIFDRCRPNSDIALVEEGARRIAACGADGLLAIGGGSNIDTAKGMNLVYTLGGQLLDHQGAFNISRPMKLPLAAIPTTAGTGSEVSLGAVIRDSGQQAKITFASPHLAPRLALLVPSLTAGMPPALTAATGFDVLSHAVEAYVSVNHNPFTDALALESIRYVKRYLVRAVANGGKDPEARYGMQVAATMAAMSFNVALLGAAHAVAHATGGLYGVPHGAANALVLPAVCAYNLDACPERYRTIAECLGVNTCGLDSKTAGEAGIAEMRAMRELCGLPATLSAVNIPASAIPALAELAEGDATIVTNPKPIGRAEIEAMLKTIAGD</sequence>
<organism evidence="6 7">
    <name type="scientific">Desulfotomaculum copahuensis</name>
    <dbReference type="NCBI Taxonomy" id="1838280"/>
    <lineage>
        <taxon>Bacteria</taxon>
        <taxon>Bacillati</taxon>
        <taxon>Bacillota</taxon>
        <taxon>Clostridia</taxon>
        <taxon>Eubacteriales</taxon>
        <taxon>Desulfotomaculaceae</taxon>
        <taxon>Desulfotomaculum</taxon>
    </lineage>
</organism>
<feature type="domain" description="Alcohol dehydrogenase iron-type/glycerol dehydrogenase GldA" evidence="4">
    <location>
        <begin position="7"/>
        <end position="175"/>
    </location>
</feature>
<keyword evidence="7" id="KW-1185">Reference proteome</keyword>
<name>A0A1B7LKR6_9FIRM</name>
<evidence type="ECO:0000259" key="5">
    <source>
        <dbReference type="Pfam" id="PF25137"/>
    </source>
</evidence>
<evidence type="ECO:0000256" key="1">
    <source>
        <dbReference type="ARBA" id="ARBA00007358"/>
    </source>
</evidence>
<dbReference type="GO" id="GO:0004022">
    <property type="term" value="F:alcohol dehydrogenase (NAD+) activity"/>
    <property type="evidence" value="ECO:0007669"/>
    <property type="project" value="TreeGrafter"/>
</dbReference>
<feature type="domain" description="Fe-containing alcohol dehydrogenase-like C-terminal" evidence="5">
    <location>
        <begin position="187"/>
        <end position="381"/>
    </location>
</feature>
<accession>A0A1B7LKR6</accession>
<evidence type="ECO:0000256" key="3">
    <source>
        <dbReference type="ARBA" id="ARBA00023027"/>
    </source>
</evidence>
<dbReference type="FunFam" id="1.20.1090.10:FF:000001">
    <property type="entry name" value="Aldehyde-alcohol dehydrogenase"/>
    <property type="match status" value="1"/>
</dbReference>
<dbReference type="InterPro" id="IPR056798">
    <property type="entry name" value="ADH_Fe_C"/>
</dbReference>
<dbReference type="AlphaFoldDB" id="A0A1B7LKR6"/>
<dbReference type="Pfam" id="PF00465">
    <property type="entry name" value="Fe-ADH"/>
    <property type="match status" value="1"/>
</dbReference>
<dbReference type="Proteomes" id="UP000078532">
    <property type="component" value="Unassembled WGS sequence"/>
</dbReference>
<comment type="similarity">
    <text evidence="1">Belongs to the iron-containing alcohol dehydrogenase family.</text>
</comment>
<dbReference type="STRING" id="1838280.A6M21_02040"/>
<dbReference type="EMBL" id="LYVF01000002">
    <property type="protein sequence ID" value="OAT87148.1"/>
    <property type="molecule type" value="Genomic_DNA"/>
</dbReference>
<dbReference type="InterPro" id="IPR039697">
    <property type="entry name" value="Alcohol_dehydrogenase_Fe"/>
</dbReference>
<dbReference type="Gene3D" id="3.40.50.1970">
    <property type="match status" value="1"/>
</dbReference>
<dbReference type="CDD" id="cd14865">
    <property type="entry name" value="Fe-ADH-like"/>
    <property type="match status" value="1"/>
</dbReference>
<dbReference type="InterPro" id="IPR001670">
    <property type="entry name" value="ADH_Fe/GldA"/>
</dbReference>
<reference evidence="6 7" key="1">
    <citation type="submission" date="2016-04" db="EMBL/GenBank/DDBJ databases">
        <authorList>
            <person name="Evans L.H."/>
            <person name="Alamgir A."/>
            <person name="Owens N."/>
            <person name="Weber N.D."/>
            <person name="Virtaneva K."/>
            <person name="Barbian K."/>
            <person name="Babar A."/>
            <person name="Rosenke K."/>
        </authorList>
    </citation>
    <scope>NUCLEOTIDE SEQUENCE [LARGE SCALE GENOMIC DNA]</scope>
    <source>
        <strain evidence="6 7">LMa1</strain>
    </source>
</reference>
<proteinExistence type="inferred from homology"/>
<keyword evidence="3" id="KW-0520">NAD</keyword>
<protein>
    <submittedName>
        <fullName evidence="6">Uncharacterized protein</fullName>
    </submittedName>
</protein>
<dbReference type="PANTHER" id="PTHR11496">
    <property type="entry name" value="ALCOHOL DEHYDROGENASE"/>
    <property type="match status" value="1"/>
</dbReference>
<evidence type="ECO:0000259" key="4">
    <source>
        <dbReference type="Pfam" id="PF00465"/>
    </source>
</evidence>
<dbReference type="PROSITE" id="PS00060">
    <property type="entry name" value="ADH_IRON_2"/>
    <property type="match status" value="1"/>
</dbReference>
<dbReference type="PANTHER" id="PTHR11496:SF102">
    <property type="entry name" value="ALCOHOL DEHYDROGENASE 4"/>
    <property type="match status" value="1"/>
</dbReference>
<keyword evidence="2" id="KW-0560">Oxidoreductase</keyword>
<dbReference type="Gene3D" id="1.20.1090.10">
    <property type="entry name" value="Dehydroquinate synthase-like - alpha domain"/>
    <property type="match status" value="1"/>
</dbReference>
<gene>
    <name evidence="6" type="ORF">A6M21_02040</name>
</gene>
<comment type="caution">
    <text evidence="6">The sequence shown here is derived from an EMBL/GenBank/DDBJ whole genome shotgun (WGS) entry which is preliminary data.</text>
</comment>
<dbReference type="Pfam" id="PF25137">
    <property type="entry name" value="ADH_Fe_C"/>
    <property type="match status" value="1"/>
</dbReference>
<evidence type="ECO:0000256" key="2">
    <source>
        <dbReference type="ARBA" id="ARBA00023002"/>
    </source>
</evidence>
<evidence type="ECO:0000313" key="6">
    <source>
        <dbReference type="EMBL" id="OAT87148.1"/>
    </source>
</evidence>
<dbReference type="InterPro" id="IPR018211">
    <property type="entry name" value="ADH_Fe_CS"/>
</dbReference>
<dbReference type="GO" id="GO:0046872">
    <property type="term" value="F:metal ion binding"/>
    <property type="evidence" value="ECO:0007669"/>
    <property type="project" value="InterPro"/>
</dbReference>
<evidence type="ECO:0000313" key="7">
    <source>
        <dbReference type="Proteomes" id="UP000078532"/>
    </source>
</evidence>
<dbReference type="FunFam" id="3.40.50.1970:FF:000003">
    <property type="entry name" value="Alcohol dehydrogenase, iron-containing"/>
    <property type="match status" value="1"/>
</dbReference>
<dbReference type="SUPFAM" id="SSF56796">
    <property type="entry name" value="Dehydroquinate synthase-like"/>
    <property type="match status" value="1"/>
</dbReference>